<reference evidence="8" key="1">
    <citation type="submission" date="2020-02" db="EMBL/GenBank/DDBJ databases">
        <authorList>
            <person name="Meier V. D."/>
        </authorList>
    </citation>
    <scope>NUCLEOTIDE SEQUENCE</scope>
    <source>
        <strain evidence="8">AVDCRST_MAG52</strain>
    </source>
</reference>
<evidence type="ECO:0000313" key="8">
    <source>
        <dbReference type="EMBL" id="CAA9232116.1"/>
    </source>
</evidence>
<feature type="transmembrane region" description="Helical" evidence="7">
    <location>
        <begin position="106"/>
        <end position="127"/>
    </location>
</feature>
<keyword evidence="4 7" id="KW-1133">Transmembrane helix</keyword>
<comment type="subcellular location">
    <subcellularLocation>
        <location evidence="1">Membrane</location>
        <topology evidence="1">Multi-pass membrane protein</topology>
    </subcellularLocation>
</comment>
<evidence type="ECO:0000256" key="5">
    <source>
        <dbReference type="ARBA" id="ARBA00023136"/>
    </source>
</evidence>
<dbReference type="PIRSF" id="PIRSF006060">
    <property type="entry name" value="AA_transporter"/>
    <property type="match status" value="1"/>
</dbReference>
<feature type="transmembrane region" description="Helical" evidence="7">
    <location>
        <begin position="255"/>
        <end position="277"/>
    </location>
</feature>
<name>A0A6J4HSF1_9ACTN</name>
<evidence type="ECO:0000256" key="7">
    <source>
        <dbReference type="SAM" id="Phobius"/>
    </source>
</evidence>
<evidence type="ECO:0000256" key="6">
    <source>
        <dbReference type="SAM" id="MobiDB-lite"/>
    </source>
</evidence>
<dbReference type="InterPro" id="IPR002293">
    <property type="entry name" value="AA/rel_permease1"/>
</dbReference>
<organism evidence="8">
    <name type="scientific">uncultured Blastococcus sp</name>
    <dbReference type="NCBI Taxonomy" id="217144"/>
    <lineage>
        <taxon>Bacteria</taxon>
        <taxon>Bacillati</taxon>
        <taxon>Actinomycetota</taxon>
        <taxon>Actinomycetes</taxon>
        <taxon>Geodermatophilales</taxon>
        <taxon>Geodermatophilaceae</taxon>
        <taxon>Blastococcus</taxon>
        <taxon>environmental samples</taxon>
    </lineage>
</organism>
<evidence type="ECO:0008006" key="9">
    <source>
        <dbReference type="Google" id="ProtNLM"/>
    </source>
</evidence>
<feature type="region of interest" description="Disordered" evidence="6">
    <location>
        <begin position="486"/>
        <end position="513"/>
    </location>
</feature>
<accession>A0A6J4HSF1</accession>
<feature type="transmembrane region" description="Helical" evidence="7">
    <location>
        <begin position="147"/>
        <end position="164"/>
    </location>
</feature>
<feature type="transmembrane region" description="Helical" evidence="7">
    <location>
        <begin position="425"/>
        <end position="442"/>
    </location>
</feature>
<evidence type="ECO:0000256" key="3">
    <source>
        <dbReference type="ARBA" id="ARBA00022692"/>
    </source>
</evidence>
<dbReference type="AlphaFoldDB" id="A0A6J4HSF1"/>
<keyword evidence="3 7" id="KW-0812">Transmembrane</keyword>
<dbReference type="PANTHER" id="PTHR45649:SF26">
    <property type="entry name" value="OS04G0435100 PROTEIN"/>
    <property type="match status" value="1"/>
</dbReference>
<dbReference type="GO" id="GO:0016020">
    <property type="term" value="C:membrane"/>
    <property type="evidence" value="ECO:0007669"/>
    <property type="project" value="UniProtKB-SubCell"/>
</dbReference>
<dbReference type="Pfam" id="PF13520">
    <property type="entry name" value="AA_permease_2"/>
    <property type="match status" value="1"/>
</dbReference>
<feature type="transmembrane region" description="Helical" evidence="7">
    <location>
        <begin position="355"/>
        <end position="373"/>
    </location>
</feature>
<feature type="compositionally biased region" description="Acidic residues" evidence="6">
    <location>
        <begin position="489"/>
        <end position="503"/>
    </location>
</feature>
<feature type="transmembrane region" description="Helical" evidence="7">
    <location>
        <begin position="171"/>
        <end position="194"/>
    </location>
</feature>
<proteinExistence type="predicted"/>
<keyword evidence="5 7" id="KW-0472">Membrane</keyword>
<feature type="transmembrane region" description="Helical" evidence="7">
    <location>
        <begin position="214"/>
        <end position="234"/>
    </location>
</feature>
<evidence type="ECO:0000256" key="1">
    <source>
        <dbReference type="ARBA" id="ARBA00004141"/>
    </source>
</evidence>
<gene>
    <name evidence="8" type="ORF">AVDCRST_MAG52-1162</name>
</gene>
<dbReference type="Gene3D" id="1.20.1740.10">
    <property type="entry name" value="Amino acid/polyamine transporter I"/>
    <property type="match status" value="1"/>
</dbReference>
<evidence type="ECO:0000256" key="2">
    <source>
        <dbReference type="ARBA" id="ARBA00022448"/>
    </source>
</evidence>
<dbReference type="PANTHER" id="PTHR45649">
    <property type="entry name" value="AMINO-ACID PERMEASE BAT1"/>
    <property type="match status" value="1"/>
</dbReference>
<dbReference type="EMBL" id="CADCTN010000074">
    <property type="protein sequence ID" value="CAA9232116.1"/>
    <property type="molecule type" value="Genomic_DNA"/>
</dbReference>
<feature type="transmembrane region" description="Helical" evidence="7">
    <location>
        <begin position="31"/>
        <end position="56"/>
    </location>
</feature>
<feature type="transmembrane region" description="Helical" evidence="7">
    <location>
        <begin position="308"/>
        <end position="334"/>
    </location>
</feature>
<dbReference type="GO" id="GO:0022857">
    <property type="term" value="F:transmembrane transporter activity"/>
    <property type="evidence" value="ECO:0007669"/>
    <property type="project" value="InterPro"/>
</dbReference>
<keyword evidence="2" id="KW-0813">Transport</keyword>
<feature type="transmembrane region" description="Helical" evidence="7">
    <location>
        <begin position="62"/>
        <end position="85"/>
    </location>
</feature>
<feature type="transmembrane region" description="Helical" evidence="7">
    <location>
        <begin position="379"/>
        <end position="404"/>
    </location>
</feature>
<feature type="transmembrane region" description="Helical" evidence="7">
    <location>
        <begin position="454"/>
        <end position="472"/>
    </location>
</feature>
<sequence>MEKVSGSAPPGAAGPPVPAGGAQQLKREFSLWSVFALGFAFISPIVAVYGIFAFSLATAGPAAFWGFVAVLVAQLLVACVFAELASRWPLEGGLYEWSRRLMNETYGWFAGWALIWTLMVTMTAVAYGAAGFVPAVLGIDPFEPTTQLFVALGLLAFGTGMNLLGRLALKVFLAASIGAEVIGSLGIGTWLLFFHREQPIDAVFDTAGAGGSGGYLWGGFIAAAAFIGYAYVGFDAAASVAEETTEPRRDVPKAIVGSLLVVGAVVVYSTLGLILAIPDFGAVISGEVGDPVVATLTQHLGTGITKPLFGLFILGFVASLIAIQTSCSRVMWAFARAGVLPASAGLRRLSTGARIPSRTILTTFVISSVMLLATRSDDVYATLVSMATGGFYLSFAVPVLALTWMRLTGRWVPGPMHCGRWGTPIAVTASVWVVFEYVNIAWPRLAGVPWYEEWAVLLITGIVLALGLVVYLPRRSLIRAADQRRDGESWTEPEEDPAADDDGVAVLHGGSRT</sequence>
<evidence type="ECO:0000256" key="4">
    <source>
        <dbReference type="ARBA" id="ARBA00022989"/>
    </source>
</evidence>
<protein>
    <recommendedName>
        <fullName evidence="9">Amino acid permease</fullName>
    </recommendedName>
</protein>